<evidence type="ECO:0008006" key="10">
    <source>
        <dbReference type="Google" id="ProtNLM"/>
    </source>
</evidence>
<dbReference type="Pfam" id="PF01926">
    <property type="entry name" value="MMR_HSR1"/>
    <property type="match status" value="1"/>
</dbReference>
<dbReference type="InterPro" id="IPR027417">
    <property type="entry name" value="P-loop_NTPase"/>
</dbReference>
<feature type="coiled-coil region" evidence="6">
    <location>
        <begin position="86"/>
        <end position="113"/>
    </location>
</feature>
<keyword evidence="2" id="KW-0479">Metal-binding</keyword>
<reference evidence="9" key="1">
    <citation type="journal article" date="2014" name="Front. Microbiol.">
        <title>High frequency of phylogenetically diverse reductive dehalogenase-homologous genes in deep subseafloor sedimentary metagenomes.</title>
        <authorList>
            <person name="Kawai M."/>
            <person name="Futagami T."/>
            <person name="Toyoda A."/>
            <person name="Takaki Y."/>
            <person name="Nishi S."/>
            <person name="Hori S."/>
            <person name="Arai W."/>
            <person name="Tsubouchi T."/>
            <person name="Morono Y."/>
            <person name="Uchiyama I."/>
            <person name="Ito T."/>
            <person name="Fujiyama A."/>
            <person name="Inagaki F."/>
            <person name="Takami H."/>
        </authorList>
    </citation>
    <scope>NUCLEOTIDE SEQUENCE</scope>
    <source>
        <strain evidence="9">Expedition CK06-06</strain>
    </source>
</reference>
<comment type="cofactor">
    <cofactor evidence="1">
        <name>Mg(2+)</name>
        <dbReference type="ChEBI" id="CHEBI:18420"/>
    </cofactor>
</comment>
<dbReference type="GO" id="GO:0005737">
    <property type="term" value="C:cytoplasm"/>
    <property type="evidence" value="ECO:0007669"/>
    <property type="project" value="TreeGrafter"/>
</dbReference>
<feature type="non-terminal residue" evidence="9">
    <location>
        <position position="1"/>
    </location>
</feature>
<dbReference type="AlphaFoldDB" id="X1DPY2"/>
<dbReference type="Gene3D" id="3.40.50.300">
    <property type="entry name" value="P-loop containing nucleotide triphosphate hydrolases"/>
    <property type="match status" value="1"/>
</dbReference>
<feature type="domain" description="OBG-type G" evidence="7">
    <location>
        <begin position="1"/>
        <end position="216"/>
    </location>
</feature>
<dbReference type="PROSITE" id="PS51880">
    <property type="entry name" value="TGS"/>
    <property type="match status" value="1"/>
</dbReference>
<dbReference type="InterPro" id="IPR013029">
    <property type="entry name" value="YchF_C"/>
</dbReference>
<dbReference type="SUPFAM" id="SSF52540">
    <property type="entry name" value="P-loop containing nucleoside triphosphate hydrolases"/>
    <property type="match status" value="1"/>
</dbReference>
<dbReference type="InterPro" id="IPR006073">
    <property type="entry name" value="GTP-bd"/>
</dbReference>
<dbReference type="Gene3D" id="3.10.20.30">
    <property type="match status" value="1"/>
</dbReference>
<dbReference type="CDD" id="cd01900">
    <property type="entry name" value="YchF"/>
    <property type="match status" value="1"/>
</dbReference>
<proteinExistence type="predicted"/>
<dbReference type="GO" id="GO:0016887">
    <property type="term" value="F:ATP hydrolysis activity"/>
    <property type="evidence" value="ECO:0007669"/>
    <property type="project" value="InterPro"/>
</dbReference>
<dbReference type="InterPro" id="IPR004095">
    <property type="entry name" value="TGS"/>
</dbReference>
<evidence type="ECO:0000256" key="2">
    <source>
        <dbReference type="ARBA" id="ARBA00022723"/>
    </source>
</evidence>
<dbReference type="PANTHER" id="PTHR23305:SF18">
    <property type="entry name" value="OBG-TYPE G DOMAIN-CONTAINING PROTEIN"/>
    <property type="match status" value="1"/>
</dbReference>
<dbReference type="FunFam" id="1.10.150.300:FF:000004">
    <property type="entry name" value="Ribosome-binding ATPase YchF"/>
    <property type="match status" value="1"/>
</dbReference>
<dbReference type="EMBL" id="BART01021289">
    <property type="protein sequence ID" value="GAG98461.1"/>
    <property type="molecule type" value="Genomic_DNA"/>
</dbReference>
<dbReference type="FunFam" id="3.10.20.30:FF:000029">
    <property type="entry name" value="Obg-like ATPase 1"/>
    <property type="match status" value="1"/>
</dbReference>
<evidence type="ECO:0000256" key="6">
    <source>
        <dbReference type="SAM" id="Coils"/>
    </source>
</evidence>
<dbReference type="Gene3D" id="1.10.150.300">
    <property type="entry name" value="TGS-like domain"/>
    <property type="match status" value="1"/>
</dbReference>
<dbReference type="PANTHER" id="PTHR23305">
    <property type="entry name" value="OBG GTPASE FAMILY"/>
    <property type="match status" value="1"/>
</dbReference>
<dbReference type="PROSITE" id="PS51710">
    <property type="entry name" value="G_OBG"/>
    <property type="match status" value="1"/>
</dbReference>
<keyword evidence="4" id="KW-0067">ATP-binding</keyword>
<evidence type="ECO:0000256" key="4">
    <source>
        <dbReference type="ARBA" id="ARBA00022840"/>
    </source>
</evidence>
<evidence type="ECO:0000256" key="3">
    <source>
        <dbReference type="ARBA" id="ARBA00022741"/>
    </source>
</evidence>
<keyword evidence="5" id="KW-0460">Magnesium</keyword>
<dbReference type="InterPro" id="IPR031167">
    <property type="entry name" value="G_OBG"/>
</dbReference>
<feature type="domain" description="TGS" evidence="8">
    <location>
        <begin position="238"/>
        <end position="291"/>
    </location>
</feature>
<keyword evidence="6" id="KW-0175">Coiled coil</keyword>
<dbReference type="InterPro" id="IPR004396">
    <property type="entry name" value="ATPase_YchF/OLA1"/>
</dbReference>
<evidence type="ECO:0000256" key="5">
    <source>
        <dbReference type="ARBA" id="ARBA00022842"/>
    </source>
</evidence>
<sequence length="291" mass="32760">PVPDRRLEELARIVNPEKIIPTAIEFVDIAGLVKGASEGEGLGNKFLSYIREVDAIIHVVRCFKDENVSHTYPDIEPVRDVEVVNLELILADLESLEKRIDKAQRMAKSGEKKYITEYELLGRVKEELVKGISIRNMEFSDEERIIIGELFLLSAKPVIYAANIDEADLGKDMEGLSAVKKLWQYASKEKSEVMVVSAKIEEEIIQLDPGERELFMKELGIPLSGMDRLIKACYKLLGLISFLTIKPPEVRAWTIKEGTRAPEAAGKIHTDFQKGFICVEVIDYNTLVDIG</sequence>
<protein>
    <recommendedName>
        <fullName evidence="10">OBG-type G domain-containing protein</fullName>
    </recommendedName>
</protein>
<gene>
    <name evidence="9" type="ORF">S01H4_39325</name>
</gene>
<comment type="caution">
    <text evidence="9">The sequence shown here is derived from an EMBL/GenBank/DDBJ whole genome shotgun (WGS) entry which is preliminary data.</text>
</comment>
<feature type="non-terminal residue" evidence="9">
    <location>
        <position position="291"/>
    </location>
</feature>
<dbReference type="GO" id="GO:0005524">
    <property type="term" value="F:ATP binding"/>
    <property type="evidence" value="ECO:0007669"/>
    <property type="project" value="UniProtKB-KW"/>
</dbReference>
<dbReference type="InterPro" id="IPR012675">
    <property type="entry name" value="Beta-grasp_dom_sf"/>
</dbReference>
<dbReference type="NCBIfam" id="TIGR00092">
    <property type="entry name" value="redox-regulated ATPase YchF"/>
    <property type="match status" value="1"/>
</dbReference>
<evidence type="ECO:0000313" key="9">
    <source>
        <dbReference type="EMBL" id="GAG98461.1"/>
    </source>
</evidence>
<evidence type="ECO:0000259" key="8">
    <source>
        <dbReference type="PROSITE" id="PS51880"/>
    </source>
</evidence>
<dbReference type="InterPro" id="IPR041706">
    <property type="entry name" value="YchF_N"/>
</dbReference>
<accession>X1DPY2</accession>
<evidence type="ECO:0000256" key="1">
    <source>
        <dbReference type="ARBA" id="ARBA00001946"/>
    </source>
</evidence>
<name>X1DPY2_9ZZZZ</name>
<dbReference type="PRINTS" id="PR00326">
    <property type="entry name" value="GTP1OBG"/>
</dbReference>
<evidence type="ECO:0000259" key="7">
    <source>
        <dbReference type="PROSITE" id="PS51710"/>
    </source>
</evidence>
<dbReference type="GO" id="GO:0046872">
    <property type="term" value="F:metal ion binding"/>
    <property type="evidence" value="ECO:0007669"/>
    <property type="project" value="UniProtKB-KW"/>
</dbReference>
<keyword evidence="3" id="KW-0547">Nucleotide-binding</keyword>
<organism evidence="9">
    <name type="scientific">marine sediment metagenome</name>
    <dbReference type="NCBI Taxonomy" id="412755"/>
    <lineage>
        <taxon>unclassified sequences</taxon>
        <taxon>metagenomes</taxon>
        <taxon>ecological metagenomes</taxon>
    </lineage>
</organism>
<dbReference type="Pfam" id="PF06071">
    <property type="entry name" value="YchF-GTPase_C"/>
    <property type="match status" value="1"/>
</dbReference>
<dbReference type="InterPro" id="IPR023192">
    <property type="entry name" value="TGS-like_dom_sf"/>
</dbReference>
<dbReference type="GO" id="GO:0005525">
    <property type="term" value="F:GTP binding"/>
    <property type="evidence" value="ECO:0007669"/>
    <property type="project" value="InterPro"/>
</dbReference>